<dbReference type="AlphaFoldDB" id="A0A381R8U3"/>
<dbReference type="InterPro" id="IPR036388">
    <property type="entry name" value="WH-like_DNA-bd_sf"/>
</dbReference>
<feature type="domain" description="Methylated-DNA-[protein]-cysteine S-methyltransferase DNA binding" evidence="9">
    <location>
        <begin position="80"/>
        <end position="151"/>
    </location>
</feature>
<sequence>MYQKIFHINHFHFKILYSKDSLLKLQSSHQKKDLINPQISLKINQGRNLKFAKHVQEQLDAYFQRKLKKFDIPCTIEGSDFLKKVLARIEKIPYGKTKSYKEISNLIKRPSAWRAVGRASGANPIPIVIPCHRVIKSSGDLGGYSGGGGTLFKSYLQLLEKK</sequence>
<gene>
    <name evidence="10" type="ORF">METZ01_LOCUS40103</name>
</gene>
<evidence type="ECO:0000256" key="7">
    <source>
        <dbReference type="ARBA" id="ARBA00023204"/>
    </source>
</evidence>
<evidence type="ECO:0000256" key="2">
    <source>
        <dbReference type="ARBA" id="ARBA00008711"/>
    </source>
</evidence>
<dbReference type="CDD" id="cd06445">
    <property type="entry name" value="ATase"/>
    <property type="match status" value="1"/>
</dbReference>
<comment type="catalytic activity">
    <reaction evidence="8">
        <text>a 6-O-methyl-2'-deoxyguanosine in DNA + L-cysteinyl-[protein] = S-methyl-L-cysteinyl-[protein] + a 2'-deoxyguanosine in DNA</text>
        <dbReference type="Rhea" id="RHEA:24000"/>
        <dbReference type="Rhea" id="RHEA-COMP:10131"/>
        <dbReference type="Rhea" id="RHEA-COMP:10132"/>
        <dbReference type="Rhea" id="RHEA-COMP:11367"/>
        <dbReference type="Rhea" id="RHEA-COMP:11368"/>
        <dbReference type="ChEBI" id="CHEBI:29950"/>
        <dbReference type="ChEBI" id="CHEBI:82612"/>
        <dbReference type="ChEBI" id="CHEBI:85445"/>
        <dbReference type="ChEBI" id="CHEBI:85448"/>
        <dbReference type="EC" id="2.1.1.63"/>
    </reaction>
</comment>
<comment type="catalytic activity">
    <reaction evidence="1">
        <text>a 4-O-methyl-thymidine in DNA + L-cysteinyl-[protein] = a thymidine in DNA + S-methyl-L-cysteinyl-[protein]</text>
        <dbReference type="Rhea" id="RHEA:53428"/>
        <dbReference type="Rhea" id="RHEA-COMP:10131"/>
        <dbReference type="Rhea" id="RHEA-COMP:10132"/>
        <dbReference type="Rhea" id="RHEA-COMP:13555"/>
        <dbReference type="Rhea" id="RHEA-COMP:13556"/>
        <dbReference type="ChEBI" id="CHEBI:29950"/>
        <dbReference type="ChEBI" id="CHEBI:82612"/>
        <dbReference type="ChEBI" id="CHEBI:137386"/>
        <dbReference type="ChEBI" id="CHEBI:137387"/>
        <dbReference type="EC" id="2.1.1.63"/>
    </reaction>
</comment>
<evidence type="ECO:0000259" key="9">
    <source>
        <dbReference type="Pfam" id="PF01035"/>
    </source>
</evidence>
<dbReference type="PANTHER" id="PTHR10815:SF13">
    <property type="entry name" value="METHYLATED-DNA--PROTEIN-CYSTEINE METHYLTRANSFERASE"/>
    <property type="match status" value="1"/>
</dbReference>
<keyword evidence="6" id="KW-0227">DNA damage</keyword>
<dbReference type="NCBIfam" id="TIGR00589">
    <property type="entry name" value="ogt"/>
    <property type="match status" value="1"/>
</dbReference>
<dbReference type="GO" id="GO:0003908">
    <property type="term" value="F:methylated-DNA-[protein]-cysteine S-methyltransferase activity"/>
    <property type="evidence" value="ECO:0007669"/>
    <property type="project" value="UniProtKB-EC"/>
</dbReference>
<dbReference type="InterPro" id="IPR014048">
    <property type="entry name" value="MethylDNA_cys_MeTrfase_DNA-bd"/>
</dbReference>
<proteinExistence type="inferred from homology"/>
<protein>
    <recommendedName>
        <fullName evidence="3">methylated-DNA--[protein]-cysteine S-methyltransferase</fullName>
        <ecNumber evidence="3">2.1.1.63</ecNumber>
    </recommendedName>
</protein>
<dbReference type="PANTHER" id="PTHR10815">
    <property type="entry name" value="METHYLATED-DNA--PROTEIN-CYSTEINE METHYLTRANSFERASE"/>
    <property type="match status" value="1"/>
</dbReference>
<evidence type="ECO:0000256" key="4">
    <source>
        <dbReference type="ARBA" id="ARBA00022603"/>
    </source>
</evidence>
<reference evidence="10" key="1">
    <citation type="submission" date="2018-05" db="EMBL/GenBank/DDBJ databases">
        <authorList>
            <person name="Lanie J.A."/>
            <person name="Ng W.-L."/>
            <person name="Kazmierczak K.M."/>
            <person name="Andrzejewski T.M."/>
            <person name="Davidsen T.M."/>
            <person name="Wayne K.J."/>
            <person name="Tettelin H."/>
            <person name="Glass J.I."/>
            <person name="Rusch D."/>
            <person name="Podicherti R."/>
            <person name="Tsui H.-C.T."/>
            <person name="Winkler M.E."/>
        </authorList>
    </citation>
    <scope>NUCLEOTIDE SEQUENCE</scope>
</reference>
<dbReference type="GO" id="GO:0032259">
    <property type="term" value="P:methylation"/>
    <property type="evidence" value="ECO:0007669"/>
    <property type="project" value="UniProtKB-KW"/>
</dbReference>
<evidence type="ECO:0000256" key="5">
    <source>
        <dbReference type="ARBA" id="ARBA00022679"/>
    </source>
</evidence>
<keyword evidence="7" id="KW-0234">DNA repair</keyword>
<dbReference type="EMBL" id="UINC01001716">
    <property type="protein sequence ID" value="SUZ87249.1"/>
    <property type="molecule type" value="Genomic_DNA"/>
</dbReference>
<evidence type="ECO:0000256" key="3">
    <source>
        <dbReference type="ARBA" id="ARBA00011918"/>
    </source>
</evidence>
<dbReference type="Pfam" id="PF01035">
    <property type="entry name" value="DNA_binding_1"/>
    <property type="match status" value="1"/>
</dbReference>
<dbReference type="EC" id="2.1.1.63" evidence="3"/>
<comment type="similarity">
    <text evidence="2">Belongs to the MGMT family.</text>
</comment>
<dbReference type="InterPro" id="IPR001497">
    <property type="entry name" value="MethylDNA_cys_MeTrfase_AS"/>
</dbReference>
<dbReference type="GO" id="GO:0006281">
    <property type="term" value="P:DNA repair"/>
    <property type="evidence" value="ECO:0007669"/>
    <property type="project" value="UniProtKB-KW"/>
</dbReference>
<evidence type="ECO:0000256" key="6">
    <source>
        <dbReference type="ARBA" id="ARBA00022763"/>
    </source>
</evidence>
<organism evidence="10">
    <name type="scientific">marine metagenome</name>
    <dbReference type="NCBI Taxonomy" id="408172"/>
    <lineage>
        <taxon>unclassified sequences</taxon>
        <taxon>metagenomes</taxon>
        <taxon>ecological metagenomes</taxon>
    </lineage>
</organism>
<evidence type="ECO:0000256" key="8">
    <source>
        <dbReference type="ARBA" id="ARBA00049348"/>
    </source>
</evidence>
<dbReference type="SUPFAM" id="SSF53155">
    <property type="entry name" value="Methylated DNA-protein cysteine methyltransferase domain"/>
    <property type="match status" value="1"/>
</dbReference>
<evidence type="ECO:0000256" key="1">
    <source>
        <dbReference type="ARBA" id="ARBA00001286"/>
    </source>
</evidence>
<dbReference type="PROSITE" id="PS00374">
    <property type="entry name" value="MGMT"/>
    <property type="match status" value="1"/>
</dbReference>
<name>A0A381R8U3_9ZZZZ</name>
<dbReference type="InterPro" id="IPR036217">
    <property type="entry name" value="MethylDNA_cys_MeTrfase_DNAb"/>
</dbReference>
<dbReference type="SUPFAM" id="SSF46767">
    <property type="entry name" value="Methylated DNA-protein cysteine methyltransferase, C-terminal domain"/>
    <property type="match status" value="1"/>
</dbReference>
<keyword evidence="5" id="KW-0808">Transferase</keyword>
<accession>A0A381R8U3</accession>
<dbReference type="Gene3D" id="1.10.10.10">
    <property type="entry name" value="Winged helix-like DNA-binding domain superfamily/Winged helix DNA-binding domain"/>
    <property type="match status" value="1"/>
</dbReference>
<dbReference type="FunFam" id="1.10.10.10:FF:000214">
    <property type="entry name" value="Methylated-DNA--protein-cysteine methyltransferase"/>
    <property type="match status" value="1"/>
</dbReference>
<keyword evidence="4" id="KW-0489">Methyltransferase</keyword>
<dbReference type="InterPro" id="IPR036631">
    <property type="entry name" value="MGMT_N_sf"/>
</dbReference>
<evidence type="ECO:0000313" key="10">
    <source>
        <dbReference type="EMBL" id="SUZ87249.1"/>
    </source>
</evidence>